<dbReference type="SMART" id="SM00181">
    <property type="entry name" value="EGF"/>
    <property type="match status" value="2"/>
</dbReference>
<keyword evidence="3" id="KW-0677">Repeat</keyword>
<dbReference type="PANTHER" id="PTHR45836">
    <property type="entry name" value="SLIT HOMOLOG"/>
    <property type="match status" value="1"/>
</dbReference>
<keyword evidence="6" id="KW-0472">Membrane</keyword>
<dbReference type="SUPFAM" id="SSF57196">
    <property type="entry name" value="EGF/Laminin"/>
    <property type="match status" value="2"/>
</dbReference>
<dbReference type="SMART" id="SM00179">
    <property type="entry name" value="EGF_CA"/>
    <property type="match status" value="1"/>
</dbReference>
<evidence type="ECO:0000256" key="7">
    <source>
        <dbReference type="SAM" id="SignalP"/>
    </source>
</evidence>
<evidence type="ECO:0000313" key="10">
    <source>
        <dbReference type="WBParaSite" id="Pan_g6000.t1"/>
    </source>
</evidence>
<evidence type="ECO:0000256" key="3">
    <source>
        <dbReference type="ARBA" id="ARBA00022737"/>
    </source>
</evidence>
<dbReference type="GO" id="GO:0007219">
    <property type="term" value="P:Notch signaling pathway"/>
    <property type="evidence" value="ECO:0007669"/>
    <property type="project" value="TreeGrafter"/>
</dbReference>
<dbReference type="GO" id="GO:0009986">
    <property type="term" value="C:cell surface"/>
    <property type="evidence" value="ECO:0007669"/>
    <property type="project" value="TreeGrafter"/>
</dbReference>
<dbReference type="AlphaFoldDB" id="A0A7E4ZZT0"/>
<keyword evidence="6" id="KW-1133">Transmembrane helix</keyword>
<reference evidence="9" key="1">
    <citation type="journal article" date="2013" name="Genetics">
        <title>The draft genome and transcriptome of Panagrellus redivivus are shaped by the harsh demands of a free-living lifestyle.</title>
        <authorList>
            <person name="Srinivasan J."/>
            <person name="Dillman A.R."/>
            <person name="Macchietto M.G."/>
            <person name="Heikkinen L."/>
            <person name="Lakso M."/>
            <person name="Fracchia K.M."/>
            <person name="Antoshechkin I."/>
            <person name="Mortazavi A."/>
            <person name="Wong G."/>
            <person name="Sternberg P.W."/>
        </authorList>
    </citation>
    <scope>NUCLEOTIDE SEQUENCE [LARGE SCALE GENOMIC DNA]</scope>
    <source>
        <strain evidence="9">MT8872</strain>
    </source>
</reference>
<dbReference type="GO" id="GO:0005886">
    <property type="term" value="C:plasma membrane"/>
    <property type="evidence" value="ECO:0007669"/>
    <property type="project" value="TreeGrafter"/>
</dbReference>
<evidence type="ECO:0000259" key="8">
    <source>
        <dbReference type="PROSITE" id="PS50026"/>
    </source>
</evidence>
<feature type="domain" description="EGF-like" evidence="8">
    <location>
        <begin position="58"/>
        <end position="101"/>
    </location>
</feature>
<accession>A0A7E4ZZT0</accession>
<name>A0A7E4ZZT0_PANRE</name>
<dbReference type="PROSITE" id="PS01186">
    <property type="entry name" value="EGF_2"/>
    <property type="match status" value="1"/>
</dbReference>
<protein>
    <submittedName>
        <fullName evidence="10">EGF-like domain-containing protein</fullName>
    </submittedName>
</protein>
<dbReference type="GO" id="GO:0005509">
    <property type="term" value="F:calcium ion binding"/>
    <property type="evidence" value="ECO:0007669"/>
    <property type="project" value="InterPro"/>
</dbReference>
<dbReference type="PROSITE" id="PS01187">
    <property type="entry name" value="EGF_CA"/>
    <property type="match status" value="1"/>
</dbReference>
<dbReference type="GO" id="GO:0007411">
    <property type="term" value="P:axon guidance"/>
    <property type="evidence" value="ECO:0007669"/>
    <property type="project" value="TreeGrafter"/>
</dbReference>
<evidence type="ECO:0000256" key="5">
    <source>
        <dbReference type="PROSITE-ProRule" id="PRU00076"/>
    </source>
</evidence>
<evidence type="ECO:0000256" key="6">
    <source>
        <dbReference type="SAM" id="Phobius"/>
    </source>
</evidence>
<keyword evidence="2 7" id="KW-0732">Signal</keyword>
<keyword evidence="9" id="KW-1185">Reference proteome</keyword>
<dbReference type="Pfam" id="PF07645">
    <property type="entry name" value="EGF_CA"/>
    <property type="match status" value="1"/>
</dbReference>
<dbReference type="InterPro" id="IPR000742">
    <property type="entry name" value="EGF"/>
</dbReference>
<dbReference type="PROSITE" id="PS50026">
    <property type="entry name" value="EGF_3"/>
    <property type="match status" value="1"/>
</dbReference>
<dbReference type="InterPro" id="IPR018097">
    <property type="entry name" value="EGF_Ca-bd_CS"/>
</dbReference>
<reference evidence="10" key="2">
    <citation type="submission" date="2020-10" db="UniProtKB">
        <authorList>
            <consortium name="WormBaseParasite"/>
        </authorList>
    </citation>
    <scope>IDENTIFICATION</scope>
</reference>
<feature type="transmembrane region" description="Helical" evidence="6">
    <location>
        <begin position="149"/>
        <end position="171"/>
    </location>
</feature>
<dbReference type="GO" id="GO:0043235">
    <property type="term" value="C:receptor complex"/>
    <property type="evidence" value="ECO:0007669"/>
    <property type="project" value="TreeGrafter"/>
</dbReference>
<dbReference type="InterPro" id="IPR001881">
    <property type="entry name" value="EGF-like_Ca-bd_dom"/>
</dbReference>
<evidence type="ECO:0000256" key="4">
    <source>
        <dbReference type="ARBA" id="ARBA00023157"/>
    </source>
</evidence>
<dbReference type="CDD" id="cd00054">
    <property type="entry name" value="EGF_CA"/>
    <property type="match status" value="1"/>
</dbReference>
<feature type="chain" id="PRO_5028903101" evidence="7">
    <location>
        <begin position="24"/>
        <end position="193"/>
    </location>
</feature>
<dbReference type="InterPro" id="IPR051355">
    <property type="entry name" value="Notch/Slit_guidance"/>
</dbReference>
<keyword evidence="4 5" id="KW-1015">Disulfide bond</keyword>
<dbReference type="PANTHER" id="PTHR45836:SF13">
    <property type="entry name" value="PROTEIN CRUMBS"/>
    <property type="match status" value="1"/>
</dbReference>
<proteinExistence type="predicted"/>
<comment type="caution">
    <text evidence="5">Lacks conserved residue(s) required for the propagation of feature annotation.</text>
</comment>
<keyword evidence="6" id="KW-0812">Transmembrane</keyword>
<dbReference type="InterPro" id="IPR049883">
    <property type="entry name" value="NOTCH1_EGF-like"/>
</dbReference>
<dbReference type="Gene3D" id="2.10.25.10">
    <property type="entry name" value="Laminin"/>
    <property type="match status" value="2"/>
</dbReference>
<sequence length="193" mass="21449">MNCFVFITVVIFASLHQVSTTLSDTFPLRTCHATSCSSNKVCIHNSNGRFCVCPLGKVGSECEFDDPCLNRGYCGDGYCISSDMGVPECICKPGYQGQYCTEDINECKHNPCPSNQRCYNTIGSFLCIRRRSHMVHPHPRNGTNYSQTFFFSVGLMCLFLCIIISLLTVCAKLNLVRSSRINDKVTPQVVTIA</sequence>
<evidence type="ECO:0000256" key="2">
    <source>
        <dbReference type="ARBA" id="ARBA00022729"/>
    </source>
</evidence>
<feature type="signal peptide" evidence="7">
    <location>
        <begin position="1"/>
        <end position="23"/>
    </location>
</feature>
<keyword evidence="1 5" id="KW-0245">EGF-like domain</keyword>
<evidence type="ECO:0000313" key="9">
    <source>
        <dbReference type="Proteomes" id="UP000492821"/>
    </source>
</evidence>
<dbReference type="WBParaSite" id="Pan_g6000.t1">
    <property type="protein sequence ID" value="Pan_g6000.t1"/>
    <property type="gene ID" value="Pan_g6000"/>
</dbReference>
<organism evidence="9 10">
    <name type="scientific">Panagrellus redivivus</name>
    <name type="common">Microworm</name>
    <dbReference type="NCBI Taxonomy" id="6233"/>
    <lineage>
        <taxon>Eukaryota</taxon>
        <taxon>Metazoa</taxon>
        <taxon>Ecdysozoa</taxon>
        <taxon>Nematoda</taxon>
        <taxon>Chromadorea</taxon>
        <taxon>Rhabditida</taxon>
        <taxon>Tylenchina</taxon>
        <taxon>Panagrolaimomorpha</taxon>
        <taxon>Panagrolaimoidea</taxon>
        <taxon>Panagrolaimidae</taxon>
        <taxon>Panagrellus</taxon>
    </lineage>
</organism>
<feature type="disulfide bond" evidence="5">
    <location>
        <begin position="91"/>
        <end position="100"/>
    </location>
</feature>
<dbReference type="Proteomes" id="UP000492821">
    <property type="component" value="Unassembled WGS sequence"/>
</dbReference>
<evidence type="ECO:0000256" key="1">
    <source>
        <dbReference type="ARBA" id="ARBA00022536"/>
    </source>
</evidence>
<dbReference type="PROSITE" id="PS00022">
    <property type="entry name" value="EGF_1"/>
    <property type="match status" value="1"/>
</dbReference>